<sequence length="151" mass="17465">MSNADIANNDTLGFVIHDVARMMRWNFERRADEYNLTRSQWSVLVLLSRENGAQQKRLADIIGVTAITMTGLVDRLERDGWVERRQDTQDRRAKRVFITDKVEPLIEKIKLVGKEVRESALKGISAREEQQLTDLLRRMRANLSAQNADIK</sequence>
<name>A0ABY5TNS9_9GAMM</name>
<protein>
    <submittedName>
        <fullName evidence="5">MarR family transcriptional regulator</fullName>
    </submittedName>
</protein>
<gene>
    <name evidence="5" type="ORF">NYF23_02505</name>
</gene>
<dbReference type="SMART" id="SM00347">
    <property type="entry name" value="HTH_MARR"/>
    <property type="match status" value="1"/>
</dbReference>
<accession>A0ABY5TNS9</accession>
<dbReference type="Pfam" id="PF01047">
    <property type="entry name" value="MarR"/>
    <property type="match status" value="1"/>
</dbReference>
<dbReference type="Gene3D" id="1.10.10.10">
    <property type="entry name" value="Winged helix-like DNA-binding domain superfamily/Winged helix DNA-binding domain"/>
    <property type="match status" value="1"/>
</dbReference>
<evidence type="ECO:0000256" key="2">
    <source>
        <dbReference type="ARBA" id="ARBA00023125"/>
    </source>
</evidence>
<dbReference type="PANTHER" id="PTHR42756">
    <property type="entry name" value="TRANSCRIPTIONAL REGULATOR, MARR"/>
    <property type="match status" value="1"/>
</dbReference>
<dbReference type="Proteomes" id="UP001059934">
    <property type="component" value="Chromosome"/>
</dbReference>
<keyword evidence="1" id="KW-0805">Transcription regulation</keyword>
<keyword evidence="2" id="KW-0238">DNA-binding</keyword>
<evidence type="ECO:0000259" key="4">
    <source>
        <dbReference type="PROSITE" id="PS50995"/>
    </source>
</evidence>
<dbReference type="InterPro" id="IPR036388">
    <property type="entry name" value="WH-like_DNA-bd_sf"/>
</dbReference>
<evidence type="ECO:0000313" key="5">
    <source>
        <dbReference type="EMBL" id="UVW35493.1"/>
    </source>
</evidence>
<dbReference type="PROSITE" id="PS50995">
    <property type="entry name" value="HTH_MARR_2"/>
    <property type="match status" value="1"/>
</dbReference>
<evidence type="ECO:0000313" key="6">
    <source>
        <dbReference type="Proteomes" id="UP001059934"/>
    </source>
</evidence>
<dbReference type="PANTHER" id="PTHR42756:SF1">
    <property type="entry name" value="TRANSCRIPTIONAL REPRESSOR OF EMRAB OPERON"/>
    <property type="match status" value="1"/>
</dbReference>
<feature type="domain" description="HTH marR-type" evidence="4">
    <location>
        <begin position="9"/>
        <end position="141"/>
    </location>
</feature>
<reference evidence="5" key="1">
    <citation type="submission" date="2022-08" db="EMBL/GenBank/DDBJ databases">
        <title>Catabolic pathway analysis in culturable SAR92 clade bacteria reveals their overlooked roles in DMSP degradation in coastal seas.</title>
        <authorList>
            <person name="He X."/>
            <person name="Zhang X."/>
            <person name="Zhang Y."/>
        </authorList>
    </citation>
    <scope>NUCLEOTIDE SEQUENCE</scope>
    <source>
        <strain evidence="5">H455</strain>
    </source>
</reference>
<evidence type="ECO:0000256" key="3">
    <source>
        <dbReference type="ARBA" id="ARBA00023163"/>
    </source>
</evidence>
<dbReference type="PRINTS" id="PR00598">
    <property type="entry name" value="HTHMARR"/>
</dbReference>
<keyword evidence="6" id="KW-1185">Reference proteome</keyword>
<dbReference type="InterPro" id="IPR000835">
    <property type="entry name" value="HTH_MarR-typ"/>
</dbReference>
<dbReference type="EMBL" id="CP103416">
    <property type="protein sequence ID" value="UVW35493.1"/>
    <property type="molecule type" value="Genomic_DNA"/>
</dbReference>
<organism evidence="5 6">
    <name type="scientific">SAR92 clade bacterium H455</name>
    <dbReference type="NCBI Taxonomy" id="2974818"/>
    <lineage>
        <taxon>Bacteria</taxon>
        <taxon>Pseudomonadati</taxon>
        <taxon>Pseudomonadota</taxon>
        <taxon>Gammaproteobacteria</taxon>
        <taxon>Cellvibrionales</taxon>
        <taxon>Porticoccaceae</taxon>
        <taxon>SAR92 clade</taxon>
    </lineage>
</organism>
<proteinExistence type="predicted"/>
<keyword evidence="3" id="KW-0804">Transcription</keyword>
<dbReference type="InterPro" id="IPR036390">
    <property type="entry name" value="WH_DNA-bd_sf"/>
</dbReference>
<evidence type="ECO:0000256" key="1">
    <source>
        <dbReference type="ARBA" id="ARBA00023015"/>
    </source>
</evidence>
<dbReference type="SUPFAM" id="SSF46785">
    <property type="entry name" value="Winged helix' DNA-binding domain"/>
    <property type="match status" value="1"/>
</dbReference>